<accession>A0A1H5UQ38</accession>
<dbReference type="Proteomes" id="UP000236740">
    <property type="component" value="Unassembled WGS sequence"/>
</dbReference>
<gene>
    <name evidence="7" type="ORF">DV707_04350</name>
    <name evidence="8" type="ORF">SAMN04488133_0682</name>
</gene>
<feature type="transmembrane region" description="Helical" evidence="6">
    <location>
        <begin position="411"/>
        <end position="432"/>
    </location>
</feature>
<organism evidence="8 9">
    <name type="scientific">Halobellus limi</name>
    <dbReference type="NCBI Taxonomy" id="699433"/>
    <lineage>
        <taxon>Archaea</taxon>
        <taxon>Methanobacteriati</taxon>
        <taxon>Methanobacteriota</taxon>
        <taxon>Stenosarchaea group</taxon>
        <taxon>Halobacteria</taxon>
        <taxon>Halobacteriales</taxon>
        <taxon>Haloferacaceae</taxon>
        <taxon>Halobellus</taxon>
    </lineage>
</organism>
<dbReference type="EMBL" id="FNVN01000001">
    <property type="protein sequence ID" value="SEF77203.1"/>
    <property type="molecule type" value="Genomic_DNA"/>
</dbReference>
<dbReference type="Proteomes" id="UP000296733">
    <property type="component" value="Chromosome"/>
</dbReference>
<feature type="transmembrane region" description="Helical" evidence="6">
    <location>
        <begin position="283"/>
        <end position="300"/>
    </location>
</feature>
<reference evidence="7 10" key="2">
    <citation type="journal article" date="2019" name="Nat. Commun.">
        <title>A new type of DNA phosphorothioation-based antiviral system in archaea.</title>
        <authorList>
            <person name="Xiong L."/>
            <person name="Liu S."/>
            <person name="Chen S."/>
            <person name="Xiao Y."/>
            <person name="Zhu B."/>
            <person name="Gao Y."/>
            <person name="Zhang Y."/>
            <person name="Chen B."/>
            <person name="Luo J."/>
            <person name="Deng Z."/>
            <person name="Chen X."/>
            <person name="Wang L."/>
            <person name="Chen S."/>
        </authorList>
    </citation>
    <scope>NUCLEOTIDE SEQUENCE [LARGE SCALE GENOMIC DNA]</scope>
    <source>
        <strain evidence="7 10">CGMCC 1.10331</strain>
    </source>
</reference>
<feature type="transmembrane region" description="Helical" evidence="6">
    <location>
        <begin position="438"/>
        <end position="459"/>
    </location>
</feature>
<keyword evidence="9" id="KW-1185">Reference proteome</keyword>
<sequence length="475" mass="49521">MRIGQTSFVVFASKLLGSALGFVATLYFARTLGAAVLGQYALVLAIVAWLSLAGNLGISGAITKRMTEGTDTPAYATAGALVVAAFGLALGALVFLFDEAVNAYVGEPVAPLVVALLLLGLFQSLTNSALQGERKVHITGLLTPVGIAVRSVIQIALVFVGSELVGMIAGYAIANFLVAVVGLGLLSVGVARPSRKHFASLYEYAKFSWLGGLQSRSFNDVDVLLLGVFLQSSLVGVYSAAWSIAKFLTLFDSAVSSTLFPELSRADAEGRQSSVAGLVEDSLTYGGLVLIPGLFGGILLGDRLLRIYGPEFVTGASVLWILIAATLLYGYQKQLLNALNGIDRPKATFRINAAFIAANVILNVLLIPTVGLVGAAVATALSAGVGVVLALVTLRSEIEFEIPLGEIARQFAAAAAMAAVVVGVETLLRTAIDLNHNFATVVLLVAVGAGTYFITLFGISEAFRSTVFDNSPFHS</sequence>
<dbReference type="Pfam" id="PF01943">
    <property type="entry name" value="Polysacc_synt"/>
    <property type="match status" value="1"/>
</dbReference>
<feature type="transmembrane region" description="Helical" evidence="6">
    <location>
        <begin position="168"/>
        <end position="191"/>
    </location>
</feature>
<feature type="transmembrane region" description="Helical" evidence="6">
    <location>
        <begin position="40"/>
        <end position="62"/>
    </location>
</feature>
<evidence type="ECO:0000313" key="8">
    <source>
        <dbReference type="EMBL" id="SEF77203.1"/>
    </source>
</evidence>
<dbReference type="EMBL" id="CP031311">
    <property type="protein sequence ID" value="QCC46962.1"/>
    <property type="molecule type" value="Genomic_DNA"/>
</dbReference>
<protein>
    <submittedName>
        <fullName evidence="7">Flippase</fullName>
    </submittedName>
    <submittedName>
        <fullName evidence="8">Membrane protein involved in the export of O-antigen and teichoic acid</fullName>
    </submittedName>
</protein>
<proteinExistence type="predicted"/>
<evidence type="ECO:0000313" key="9">
    <source>
        <dbReference type="Proteomes" id="UP000236740"/>
    </source>
</evidence>
<evidence type="ECO:0000256" key="1">
    <source>
        <dbReference type="ARBA" id="ARBA00004651"/>
    </source>
</evidence>
<dbReference type="KEGG" id="hlm:DV707_04350"/>
<evidence type="ECO:0000256" key="4">
    <source>
        <dbReference type="ARBA" id="ARBA00022989"/>
    </source>
</evidence>
<dbReference type="PANTHER" id="PTHR30250">
    <property type="entry name" value="PST FAMILY PREDICTED COLANIC ACID TRANSPORTER"/>
    <property type="match status" value="1"/>
</dbReference>
<feature type="transmembrane region" description="Helical" evidence="6">
    <location>
        <begin position="223"/>
        <end position="245"/>
    </location>
</feature>
<reference evidence="8 9" key="1">
    <citation type="submission" date="2016-10" db="EMBL/GenBank/DDBJ databases">
        <authorList>
            <person name="de Groot N.N."/>
        </authorList>
    </citation>
    <scope>NUCLEOTIDE SEQUENCE [LARGE SCALE GENOMIC DNA]</scope>
    <source>
        <strain evidence="8 9">CGMCC 1.10331</strain>
    </source>
</reference>
<dbReference type="PANTHER" id="PTHR30250:SF28">
    <property type="entry name" value="POLYSACCHARIDE BIOSYNTHESIS PROTEIN"/>
    <property type="match status" value="1"/>
</dbReference>
<feature type="transmembrane region" description="Helical" evidence="6">
    <location>
        <begin position="7"/>
        <end position="28"/>
    </location>
</feature>
<dbReference type="InterPro" id="IPR050833">
    <property type="entry name" value="Poly_Biosynth_Transport"/>
</dbReference>
<feature type="transmembrane region" description="Helical" evidence="6">
    <location>
        <begin position="74"/>
        <end position="97"/>
    </location>
</feature>
<dbReference type="InterPro" id="IPR002797">
    <property type="entry name" value="Polysacc_synth"/>
</dbReference>
<dbReference type="GeneID" id="39857292"/>
<keyword evidence="4 6" id="KW-1133">Transmembrane helix</keyword>
<evidence type="ECO:0000256" key="2">
    <source>
        <dbReference type="ARBA" id="ARBA00022475"/>
    </source>
</evidence>
<name>A0A1H5UQ38_9EURY</name>
<feature type="transmembrane region" description="Helical" evidence="6">
    <location>
        <begin position="365"/>
        <end position="391"/>
    </location>
</feature>
<dbReference type="CDD" id="cd13128">
    <property type="entry name" value="MATE_Wzx_like"/>
    <property type="match status" value="1"/>
</dbReference>
<feature type="transmembrane region" description="Helical" evidence="6">
    <location>
        <begin position="109"/>
        <end position="126"/>
    </location>
</feature>
<evidence type="ECO:0000313" key="7">
    <source>
        <dbReference type="EMBL" id="QCC46962.1"/>
    </source>
</evidence>
<dbReference type="RefSeq" id="WP_103990437.1">
    <property type="nucleotide sequence ID" value="NZ_CP031311.1"/>
</dbReference>
<feature type="transmembrane region" description="Helical" evidence="6">
    <location>
        <begin position="138"/>
        <end position="162"/>
    </location>
</feature>
<evidence type="ECO:0000313" key="10">
    <source>
        <dbReference type="Proteomes" id="UP000296733"/>
    </source>
</evidence>
<evidence type="ECO:0000256" key="5">
    <source>
        <dbReference type="ARBA" id="ARBA00023136"/>
    </source>
</evidence>
<dbReference type="AlphaFoldDB" id="A0A1H5UQ38"/>
<keyword evidence="2" id="KW-1003">Cell membrane</keyword>
<keyword evidence="3 6" id="KW-0812">Transmembrane</keyword>
<comment type="subcellular location">
    <subcellularLocation>
        <location evidence="1">Cell membrane</location>
        <topology evidence="1">Multi-pass membrane protein</topology>
    </subcellularLocation>
</comment>
<dbReference type="GO" id="GO:0005886">
    <property type="term" value="C:plasma membrane"/>
    <property type="evidence" value="ECO:0007669"/>
    <property type="project" value="UniProtKB-SubCell"/>
</dbReference>
<dbReference type="OrthoDB" id="112053at2157"/>
<keyword evidence="5 6" id="KW-0472">Membrane</keyword>
<evidence type="ECO:0000256" key="3">
    <source>
        <dbReference type="ARBA" id="ARBA00022692"/>
    </source>
</evidence>
<feature type="transmembrane region" description="Helical" evidence="6">
    <location>
        <begin position="312"/>
        <end position="331"/>
    </location>
</feature>
<evidence type="ECO:0000256" key="6">
    <source>
        <dbReference type="SAM" id="Phobius"/>
    </source>
</evidence>